<dbReference type="GeneID" id="17308396"/>
<evidence type="ECO:0000313" key="3">
    <source>
        <dbReference type="Proteomes" id="UP000011087"/>
    </source>
</evidence>
<name>L1JUW5_GUITC</name>
<dbReference type="EMBL" id="JH992974">
    <property type="protein sequence ID" value="EKX52000.1"/>
    <property type="molecule type" value="Genomic_DNA"/>
</dbReference>
<sequence length="480" mass="54368">MTSTATSNTVVPFEEPVDATKGKPDVFRVDFSNYMSTQDLIAEIDKKQLIDPKTHTRATDFVNGVVKDEKIQDVAGPKGMGVLKTASFPHDYAEERIKRATGTQMTAYQVHQHFASPQFVAIDKIIKENKETILHMFPTIAYIGFPSNNQTMTGPGLIILTNKRVYMYCHEDRTAASGSENMFGTTCWPRLLCCCIPGGCAFCPCCKVNNGEYVHVATRETEDIFAVVGIEDILPNSFSFDRAESTKLQRKFRFCCYHGYSSFKYDFGFHDFKRVEPYVIREFTKGDDSEWSLEELQELEEALMILESGLEHTWRDGSKTKGDTPDAWKHMCQSKREELKKGFRTYQNCRVAAYRGINFKYLDRAKNKALTTTAIVDHSVCNVEELCKFTISANSMENLAKDVKMLKNSMNGYENNGSSLVRDAVLDTPSLGSLLASPGQLAKLAKKYLVCCNEDYCFEFCCGKLMLACPRCRPLCWCWF</sequence>
<dbReference type="RefSeq" id="XP_005838980.1">
    <property type="nucleotide sequence ID" value="XM_005838923.1"/>
</dbReference>
<keyword evidence="3" id="KW-1185">Reference proteome</keyword>
<reference evidence="1 3" key="1">
    <citation type="journal article" date="2012" name="Nature">
        <title>Algal genomes reveal evolutionary mosaicism and the fate of nucleomorphs.</title>
        <authorList>
            <consortium name="DOE Joint Genome Institute"/>
            <person name="Curtis B.A."/>
            <person name="Tanifuji G."/>
            <person name="Burki F."/>
            <person name="Gruber A."/>
            <person name="Irimia M."/>
            <person name="Maruyama S."/>
            <person name="Arias M.C."/>
            <person name="Ball S.G."/>
            <person name="Gile G.H."/>
            <person name="Hirakawa Y."/>
            <person name="Hopkins J.F."/>
            <person name="Kuo A."/>
            <person name="Rensing S.A."/>
            <person name="Schmutz J."/>
            <person name="Symeonidi A."/>
            <person name="Elias M."/>
            <person name="Eveleigh R.J."/>
            <person name="Herman E.K."/>
            <person name="Klute M.J."/>
            <person name="Nakayama T."/>
            <person name="Obornik M."/>
            <person name="Reyes-Prieto A."/>
            <person name="Armbrust E.V."/>
            <person name="Aves S.J."/>
            <person name="Beiko R.G."/>
            <person name="Coutinho P."/>
            <person name="Dacks J.B."/>
            <person name="Durnford D.G."/>
            <person name="Fast N.M."/>
            <person name="Green B.R."/>
            <person name="Grisdale C.J."/>
            <person name="Hempel F."/>
            <person name="Henrissat B."/>
            <person name="Hoppner M.P."/>
            <person name="Ishida K."/>
            <person name="Kim E."/>
            <person name="Koreny L."/>
            <person name="Kroth P.G."/>
            <person name="Liu Y."/>
            <person name="Malik S.B."/>
            <person name="Maier U.G."/>
            <person name="McRose D."/>
            <person name="Mock T."/>
            <person name="Neilson J.A."/>
            <person name="Onodera N.T."/>
            <person name="Poole A.M."/>
            <person name="Pritham E.J."/>
            <person name="Richards T.A."/>
            <person name="Rocap G."/>
            <person name="Roy S.W."/>
            <person name="Sarai C."/>
            <person name="Schaack S."/>
            <person name="Shirato S."/>
            <person name="Slamovits C.H."/>
            <person name="Spencer D.F."/>
            <person name="Suzuki S."/>
            <person name="Worden A.Z."/>
            <person name="Zauner S."/>
            <person name="Barry K."/>
            <person name="Bell C."/>
            <person name="Bharti A.K."/>
            <person name="Crow J.A."/>
            <person name="Grimwood J."/>
            <person name="Kramer R."/>
            <person name="Lindquist E."/>
            <person name="Lucas S."/>
            <person name="Salamov A."/>
            <person name="McFadden G.I."/>
            <person name="Lane C.E."/>
            <person name="Keeling P.J."/>
            <person name="Gray M.W."/>
            <person name="Grigoriev I.V."/>
            <person name="Archibald J.M."/>
        </authorList>
    </citation>
    <scope>NUCLEOTIDE SEQUENCE</scope>
    <source>
        <strain evidence="1 3">CCMP2712</strain>
    </source>
</reference>
<organism evidence="1">
    <name type="scientific">Guillardia theta (strain CCMP2712)</name>
    <name type="common">Cryptophyte</name>
    <dbReference type="NCBI Taxonomy" id="905079"/>
    <lineage>
        <taxon>Eukaryota</taxon>
        <taxon>Cryptophyceae</taxon>
        <taxon>Pyrenomonadales</taxon>
        <taxon>Geminigeraceae</taxon>
        <taxon>Guillardia</taxon>
    </lineage>
</organism>
<gene>
    <name evidence="1" type="ORF">GUITHDRAFT_102615</name>
</gene>
<reference evidence="2" key="3">
    <citation type="submission" date="2016-03" db="UniProtKB">
        <authorList>
            <consortium name="EnsemblProtists"/>
        </authorList>
    </citation>
    <scope>IDENTIFICATION</scope>
</reference>
<proteinExistence type="predicted"/>
<reference evidence="3" key="2">
    <citation type="submission" date="2012-11" db="EMBL/GenBank/DDBJ databases">
        <authorList>
            <person name="Kuo A."/>
            <person name="Curtis B.A."/>
            <person name="Tanifuji G."/>
            <person name="Burki F."/>
            <person name="Gruber A."/>
            <person name="Irimia M."/>
            <person name="Maruyama S."/>
            <person name="Arias M.C."/>
            <person name="Ball S.G."/>
            <person name="Gile G.H."/>
            <person name="Hirakawa Y."/>
            <person name="Hopkins J.F."/>
            <person name="Rensing S.A."/>
            <person name="Schmutz J."/>
            <person name="Symeonidi A."/>
            <person name="Elias M."/>
            <person name="Eveleigh R.J."/>
            <person name="Herman E.K."/>
            <person name="Klute M.J."/>
            <person name="Nakayama T."/>
            <person name="Obornik M."/>
            <person name="Reyes-Prieto A."/>
            <person name="Armbrust E.V."/>
            <person name="Aves S.J."/>
            <person name="Beiko R.G."/>
            <person name="Coutinho P."/>
            <person name="Dacks J.B."/>
            <person name="Durnford D.G."/>
            <person name="Fast N.M."/>
            <person name="Green B.R."/>
            <person name="Grisdale C."/>
            <person name="Hempe F."/>
            <person name="Henrissat B."/>
            <person name="Hoppner M.P."/>
            <person name="Ishida K.-I."/>
            <person name="Kim E."/>
            <person name="Koreny L."/>
            <person name="Kroth P.G."/>
            <person name="Liu Y."/>
            <person name="Malik S.-B."/>
            <person name="Maier U.G."/>
            <person name="McRose D."/>
            <person name="Mock T."/>
            <person name="Neilson J.A."/>
            <person name="Onodera N.T."/>
            <person name="Poole A.M."/>
            <person name="Pritham E.J."/>
            <person name="Richards T.A."/>
            <person name="Rocap G."/>
            <person name="Roy S.W."/>
            <person name="Sarai C."/>
            <person name="Schaack S."/>
            <person name="Shirato S."/>
            <person name="Slamovits C.H."/>
            <person name="Spencer D.F."/>
            <person name="Suzuki S."/>
            <person name="Worden A.Z."/>
            <person name="Zauner S."/>
            <person name="Barry K."/>
            <person name="Bell C."/>
            <person name="Bharti A.K."/>
            <person name="Crow J.A."/>
            <person name="Grimwood J."/>
            <person name="Kramer R."/>
            <person name="Lindquist E."/>
            <person name="Lucas S."/>
            <person name="Salamov A."/>
            <person name="McFadden G.I."/>
            <person name="Lane C.E."/>
            <person name="Keeling P.J."/>
            <person name="Gray M.W."/>
            <person name="Grigoriev I.V."/>
            <person name="Archibald J.M."/>
        </authorList>
    </citation>
    <scope>NUCLEOTIDE SEQUENCE</scope>
    <source>
        <strain evidence="3">CCMP2712</strain>
    </source>
</reference>
<evidence type="ECO:0000313" key="1">
    <source>
        <dbReference type="EMBL" id="EKX52000.1"/>
    </source>
</evidence>
<dbReference type="HOGENOM" id="CLU_569184_0_0_1"/>
<dbReference type="EnsemblProtists" id="EKX52000">
    <property type="protein sequence ID" value="EKX52000"/>
    <property type="gene ID" value="GUITHDRAFT_102615"/>
</dbReference>
<accession>L1JUW5</accession>
<dbReference type="KEGG" id="gtt:GUITHDRAFT_102615"/>
<dbReference type="PaxDb" id="55529-EKX52000"/>
<protein>
    <submittedName>
        <fullName evidence="1 2">Uncharacterized protein</fullName>
    </submittedName>
</protein>
<evidence type="ECO:0000313" key="2">
    <source>
        <dbReference type="EnsemblProtists" id="EKX52000"/>
    </source>
</evidence>
<dbReference type="Proteomes" id="UP000011087">
    <property type="component" value="Unassembled WGS sequence"/>
</dbReference>
<dbReference type="AlphaFoldDB" id="L1JUW5"/>